<dbReference type="Pfam" id="PF08929">
    <property type="entry name" value="PoNi_C"/>
    <property type="match status" value="1"/>
</dbReference>
<feature type="domain" description="PoNi N-terminal" evidence="1">
    <location>
        <begin position="2"/>
        <end position="107"/>
    </location>
</feature>
<protein>
    <submittedName>
        <fullName evidence="3">PoNi-like cognate immunity protein</fullName>
    </submittedName>
</protein>
<keyword evidence="4" id="KW-1185">Reference proteome</keyword>
<reference evidence="3 4" key="1">
    <citation type="journal article" date="2021" name="ISME Commun">
        <title>Automated analysis of genomic sequences facilitates high-throughput and comprehensive description of bacteria.</title>
        <authorList>
            <person name="Hitch T.C.A."/>
        </authorList>
    </citation>
    <scope>NUCLEOTIDE SEQUENCE [LARGE SCALE GENOMIC DNA]</scope>
    <source>
        <strain evidence="3 4">Sanger_19</strain>
    </source>
</reference>
<dbReference type="SUPFAM" id="SSF140731">
    <property type="entry name" value="PA2201 C-terminal domain-like"/>
    <property type="match status" value="1"/>
</dbReference>
<organism evidence="3 4">
    <name type="scientific">Roseburia amylophila</name>
    <dbReference type="NCBI Taxonomy" id="2981794"/>
    <lineage>
        <taxon>Bacteria</taxon>
        <taxon>Bacillati</taxon>
        <taxon>Bacillota</taxon>
        <taxon>Clostridia</taxon>
        <taxon>Lachnospirales</taxon>
        <taxon>Lachnospiraceae</taxon>
        <taxon>Roseburia</taxon>
    </lineage>
</organism>
<comment type="caution">
    <text evidence="3">The sequence shown here is derived from an EMBL/GenBank/DDBJ whole genome shotgun (WGS) entry which is preliminary data.</text>
</comment>
<dbReference type="EMBL" id="JAOQKI010000034">
    <property type="protein sequence ID" value="MCU6718298.1"/>
    <property type="molecule type" value="Genomic_DNA"/>
</dbReference>
<dbReference type="Gene3D" id="1.10.3920.10">
    <property type="entry name" value="PA2201 C-terminal domain-like"/>
    <property type="match status" value="1"/>
</dbReference>
<evidence type="ECO:0000259" key="1">
    <source>
        <dbReference type="Pfam" id="PF08928"/>
    </source>
</evidence>
<gene>
    <name evidence="3" type="ORF">OCV43_13730</name>
</gene>
<evidence type="ECO:0000313" key="4">
    <source>
        <dbReference type="Proteomes" id="UP001209666"/>
    </source>
</evidence>
<dbReference type="Proteomes" id="UP001209666">
    <property type="component" value="Unassembled WGS sequence"/>
</dbReference>
<feature type="domain" description="PoNi C-terminal" evidence="2">
    <location>
        <begin position="121"/>
        <end position="220"/>
    </location>
</feature>
<dbReference type="InterPro" id="IPR015024">
    <property type="entry name" value="PoNi_N"/>
</dbReference>
<name>A0ABT2SGU5_9FIRM</name>
<dbReference type="InterPro" id="IPR028983">
    <property type="entry name" value="PA2201-like_C"/>
</dbReference>
<dbReference type="Pfam" id="PF08928">
    <property type="entry name" value="PoNi_N"/>
    <property type="match status" value="1"/>
</dbReference>
<accession>A0ABT2SGU5</accession>
<proteinExistence type="predicted"/>
<evidence type="ECO:0000313" key="3">
    <source>
        <dbReference type="EMBL" id="MCU6718298.1"/>
    </source>
</evidence>
<dbReference type="InterPro" id="IPR015025">
    <property type="entry name" value="PoNi_C"/>
</dbReference>
<sequence length="225" mass="26781">MRDYIKSEKYFDEFIAEDTARISKLTQKVNGGEVRQERIVPVKKGIFRIKLGIIIARYSRGDDIACLRSDFVEIYEEWIISFFSPDAYNENLKMLSLAVLFEIEEKLTALTKRKMKEKEVKDWLLLFLIGEEQPDLPLLFPDRFQMMKALVEEKETDKPRLLAKYLKENWYNEKCDCYEAHKSSQNIYYGYWSFEAGAIAKILNLDDSNLKDMPYYPYDLVHYKR</sequence>
<dbReference type="RefSeq" id="WP_262624369.1">
    <property type="nucleotide sequence ID" value="NZ_JAOQKI010000034.1"/>
</dbReference>
<evidence type="ECO:0000259" key="2">
    <source>
        <dbReference type="Pfam" id="PF08929"/>
    </source>
</evidence>